<evidence type="ECO:0000259" key="1">
    <source>
        <dbReference type="PROSITE" id="PS50234"/>
    </source>
</evidence>
<comment type="caution">
    <text evidence="2">The sequence shown here is derived from an EMBL/GenBank/DDBJ whole genome shotgun (WGS) entry which is preliminary data.</text>
</comment>
<dbReference type="SUPFAM" id="SSF53300">
    <property type="entry name" value="vWA-like"/>
    <property type="match status" value="1"/>
</dbReference>
<dbReference type="PANTHER" id="PTHR24020:SF84">
    <property type="entry name" value="VWFA DOMAIN-CONTAINING PROTEIN"/>
    <property type="match status" value="1"/>
</dbReference>
<evidence type="ECO:0000313" key="3">
    <source>
        <dbReference type="Proteomes" id="UP001186944"/>
    </source>
</evidence>
<dbReference type="Proteomes" id="UP001186944">
    <property type="component" value="Unassembled WGS sequence"/>
</dbReference>
<evidence type="ECO:0000313" key="2">
    <source>
        <dbReference type="EMBL" id="KAK3100010.1"/>
    </source>
</evidence>
<dbReference type="AlphaFoldDB" id="A0AA89BZC7"/>
<dbReference type="InterPro" id="IPR036465">
    <property type="entry name" value="vWFA_dom_sf"/>
</dbReference>
<dbReference type="EMBL" id="VSWD01000006">
    <property type="protein sequence ID" value="KAK3100010.1"/>
    <property type="molecule type" value="Genomic_DNA"/>
</dbReference>
<dbReference type="SMART" id="SM00327">
    <property type="entry name" value="VWA"/>
    <property type="match status" value="1"/>
</dbReference>
<feature type="domain" description="VWFA" evidence="1">
    <location>
        <begin position="1"/>
        <end position="176"/>
    </location>
</feature>
<dbReference type="Gene3D" id="3.40.50.410">
    <property type="entry name" value="von Willebrand factor, type A domain"/>
    <property type="match status" value="1"/>
</dbReference>
<reference evidence="2" key="1">
    <citation type="submission" date="2019-08" db="EMBL/GenBank/DDBJ databases">
        <title>The improved chromosome-level genome for the pearl oyster Pinctada fucata martensii using PacBio sequencing and Hi-C.</title>
        <authorList>
            <person name="Zheng Z."/>
        </authorList>
    </citation>
    <scope>NUCLEOTIDE SEQUENCE</scope>
    <source>
        <strain evidence="2">ZZ-2019</strain>
        <tissue evidence="2">Adductor muscle</tissue>
    </source>
</reference>
<gene>
    <name evidence="2" type="ORF">FSP39_013438</name>
</gene>
<name>A0AA89BZC7_PINIB</name>
<sequence length="195" mass="21221">MLDTSGSLSQNDFNEAVDFVYNVTKQLTIGPSNILVSAVTFSTLVRNEFDLKDHVTESAILAAILNLKRIVPNGGTYTFDALRFVSSHSLTSSAGARSGVQKAVVVLTDGVSASAISTKYQAQKLHNDSVEVYSIGIGNVTLSTSQELADIASDPDSYYLYRVDQYQYLSAIVSDIVPKLGKHMQCIIIKKRHLL</sequence>
<keyword evidence="3" id="KW-1185">Reference proteome</keyword>
<dbReference type="PROSITE" id="PS50234">
    <property type="entry name" value="VWFA"/>
    <property type="match status" value="1"/>
</dbReference>
<proteinExistence type="predicted"/>
<dbReference type="InterPro" id="IPR050525">
    <property type="entry name" value="ECM_Assembly_Org"/>
</dbReference>
<accession>A0AA89BZC7</accession>
<protein>
    <recommendedName>
        <fullName evidence="1">VWFA domain-containing protein</fullName>
    </recommendedName>
</protein>
<dbReference type="Pfam" id="PF00092">
    <property type="entry name" value="VWA"/>
    <property type="match status" value="1"/>
</dbReference>
<dbReference type="PANTHER" id="PTHR24020">
    <property type="entry name" value="COLLAGEN ALPHA"/>
    <property type="match status" value="1"/>
</dbReference>
<dbReference type="InterPro" id="IPR002035">
    <property type="entry name" value="VWF_A"/>
</dbReference>
<organism evidence="2 3">
    <name type="scientific">Pinctada imbricata</name>
    <name type="common">Atlantic pearl-oyster</name>
    <name type="synonym">Pinctada martensii</name>
    <dbReference type="NCBI Taxonomy" id="66713"/>
    <lineage>
        <taxon>Eukaryota</taxon>
        <taxon>Metazoa</taxon>
        <taxon>Spiralia</taxon>
        <taxon>Lophotrochozoa</taxon>
        <taxon>Mollusca</taxon>
        <taxon>Bivalvia</taxon>
        <taxon>Autobranchia</taxon>
        <taxon>Pteriomorphia</taxon>
        <taxon>Pterioida</taxon>
        <taxon>Pterioidea</taxon>
        <taxon>Pteriidae</taxon>
        <taxon>Pinctada</taxon>
    </lineage>
</organism>